<keyword evidence="2" id="KW-0479">Metal-binding</keyword>
<keyword evidence="9" id="KW-0539">Nucleus</keyword>
<dbReference type="PROSITE" id="PS51843">
    <property type="entry name" value="NR_LBD"/>
    <property type="match status" value="1"/>
</dbReference>
<dbReference type="GO" id="GO:0008270">
    <property type="term" value="F:zinc ion binding"/>
    <property type="evidence" value="ECO:0007669"/>
    <property type="project" value="UniProtKB-KW"/>
</dbReference>
<dbReference type="InterPro" id="IPR001628">
    <property type="entry name" value="Znf_hrmn_rcpt"/>
</dbReference>
<evidence type="ECO:0000256" key="3">
    <source>
        <dbReference type="ARBA" id="ARBA00022771"/>
    </source>
</evidence>
<dbReference type="InterPro" id="IPR000536">
    <property type="entry name" value="Nucl_hrmn_rcpt_lig-bd"/>
</dbReference>
<name>A0A1I7V243_9PELO</name>
<dbReference type="SUPFAM" id="SSF57716">
    <property type="entry name" value="Glucocorticoid receptor-like (DNA-binding domain)"/>
    <property type="match status" value="1"/>
</dbReference>
<proteinExistence type="inferred from homology"/>
<keyword evidence="5" id="KW-0805">Transcription regulation</keyword>
<evidence type="ECO:0000256" key="6">
    <source>
        <dbReference type="ARBA" id="ARBA00023125"/>
    </source>
</evidence>
<accession>A0A1I7V243</accession>
<evidence type="ECO:0000259" key="10">
    <source>
        <dbReference type="PROSITE" id="PS51843"/>
    </source>
</evidence>
<keyword evidence="6" id="KW-0238">DNA-binding</keyword>
<dbReference type="PANTHER" id="PTHR45680">
    <property type="entry name" value="NUCLEAR HORMONE RECEPTOR FAMILY"/>
    <property type="match status" value="1"/>
</dbReference>
<evidence type="ECO:0000256" key="9">
    <source>
        <dbReference type="ARBA" id="ARBA00023242"/>
    </source>
</evidence>
<keyword evidence="11" id="KW-1185">Reference proteome</keyword>
<sequence length="201" mass="24160">MRRFFQKNRVFEVEKFEVQKYVACKPCRLQKCFQVGMETANFQYHRDTLRDSKTVIPQTLECFVGRPEMILFWDSQKPTHKTYIDVTFLIDEASKIFKQPSERIHISKSRLHRLSLGSVIPSVKNYKFVTQMTQKDVAETWQFRFLTVAKWLTHFQEFEDLDGELKLTILQTIWHIWSILDYHSLAATHRKIIQMLRNLRQ</sequence>
<dbReference type="WBParaSite" id="Csp11.Scaffold630.g21632.t1">
    <property type="protein sequence ID" value="Csp11.Scaffold630.g21632.t1"/>
    <property type="gene ID" value="Csp11.Scaffold630.g21632"/>
</dbReference>
<comment type="similarity">
    <text evidence="1">Belongs to the nuclear hormone receptor family.</text>
</comment>
<evidence type="ECO:0000256" key="4">
    <source>
        <dbReference type="ARBA" id="ARBA00022833"/>
    </source>
</evidence>
<protein>
    <submittedName>
        <fullName evidence="12">NR LBD domain-containing protein</fullName>
    </submittedName>
</protein>
<feature type="domain" description="NR LBD" evidence="10">
    <location>
        <begin position="100"/>
        <end position="201"/>
    </location>
</feature>
<dbReference type="InterPro" id="IPR051152">
    <property type="entry name" value="C.elegans_Orphan_NR"/>
</dbReference>
<keyword evidence="8" id="KW-0675">Receptor</keyword>
<dbReference type="InterPro" id="IPR013088">
    <property type="entry name" value="Znf_NHR/GATA"/>
</dbReference>
<dbReference type="GO" id="GO:0003700">
    <property type="term" value="F:DNA-binding transcription factor activity"/>
    <property type="evidence" value="ECO:0007669"/>
    <property type="project" value="InterPro"/>
</dbReference>
<keyword evidence="7" id="KW-0804">Transcription</keyword>
<dbReference type="STRING" id="1561998.A0A1I7V243"/>
<evidence type="ECO:0000256" key="7">
    <source>
        <dbReference type="ARBA" id="ARBA00023163"/>
    </source>
</evidence>
<dbReference type="SUPFAM" id="SSF48508">
    <property type="entry name" value="Nuclear receptor ligand-binding domain"/>
    <property type="match status" value="1"/>
</dbReference>
<evidence type="ECO:0000256" key="5">
    <source>
        <dbReference type="ARBA" id="ARBA00023015"/>
    </source>
</evidence>
<dbReference type="Proteomes" id="UP000095282">
    <property type="component" value="Unplaced"/>
</dbReference>
<dbReference type="GO" id="GO:0043565">
    <property type="term" value="F:sequence-specific DNA binding"/>
    <property type="evidence" value="ECO:0007669"/>
    <property type="project" value="InterPro"/>
</dbReference>
<keyword evidence="4" id="KW-0862">Zinc</keyword>
<dbReference type="AlphaFoldDB" id="A0A1I7V243"/>
<reference evidence="12" key="1">
    <citation type="submission" date="2016-11" db="UniProtKB">
        <authorList>
            <consortium name="WormBaseParasite"/>
        </authorList>
    </citation>
    <scope>IDENTIFICATION</scope>
</reference>
<dbReference type="PANTHER" id="PTHR45680:SF1">
    <property type="entry name" value="NUCLEAR HORMONE RECEPTOR FAMILY"/>
    <property type="match status" value="1"/>
</dbReference>
<dbReference type="Pfam" id="PF00104">
    <property type="entry name" value="Hormone_recep"/>
    <property type="match status" value="1"/>
</dbReference>
<evidence type="ECO:0000256" key="2">
    <source>
        <dbReference type="ARBA" id="ARBA00022723"/>
    </source>
</evidence>
<dbReference type="InterPro" id="IPR035500">
    <property type="entry name" value="NHR-like_dom_sf"/>
</dbReference>
<dbReference type="Pfam" id="PF00105">
    <property type="entry name" value="zf-C4"/>
    <property type="match status" value="1"/>
</dbReference>
<evidence type="ECO:0000313" key="11">
    <source>
        <dbReference type="Proteomes" id="UP000095282"/>
    </source>
</evidence>
<evidence type="ECO:0000256" key="8">
    <source>
        <dbReference type="ARBA" id="ARBA00023170"/>
    </source>
</evidence>
<keyword evidence="3" id="KW-0863">Zinc-finger</keyword>
<dbReference type="eggNOG" id="KOG3575">
    <property type="taxonomic scope" value="Eukaryota"/>
</dbReference>
<dbReference type="Gene3D" id="3.30.50.10">
    <property type="entry name" value="Erythroid Transcription Factor GATA-1, subunit A"/>
    <property type="match status" value="1"/>
</dbReference>
<organism evidence="11 12">
    <name type="scientific">Caenorhabditis tropicalis</name>
    <dbReference type="NCBI Taxonomy" id="1561998"/>
    <lineage>
        <taxon>Eukaryota</taxon>
        <taxon>Metazoa</taxon>
        <taxon>Ecdysozoa</taxon>
        <taxon>Nematoda</taxon>
        <taxon>Chromadorea</taxon>
        <taxon>Rhabditida</taxon>
        <taxon>Rhabditina</taxon>
        <taxon>Rhabditomorpha</taxon>
        <taxon>Rhabditoidea</taxon>
        <taxon>Rhabditidae</taxon>
        <taxon>Peloderinae</taxon>
        <taxon>Caenorhabditis</taxon>
    </lineage>
</organism>
<evidence type="ECO:0000313" key="12">
    <source>
        <dbReference type="WBParaSite" id="Csp11.Scaffold630.g21632.t1"/>
    </source>
</evidence>
<evidence type="ECO:0000256" key="1">
    <source>
        <dbReference type="ARBA" id="ARBA00005993"/>
    </source>
</evidence>